<keyword evidence="9" id="KW-1185">Reference proteome</keyword>
<dbReference type="Pfam" id="PF12460">
    <property type="entry name" value="MMS19_C"/>
    <property type="match status" value="1"/>
</dbReference>
<accession>A0A124SGC2</accession>
<keyword evidence="5" id="KW-0234">DNA repair</keyword>
<dbReference type="GO" id="GO:0006281">
    <property type="term" value="P:DNA repair"/>
    <property type="evidence" value="ECO:0007669"/>
    <property type="project" value="UniProtKB-UniRule"/>
</dbReference>
<dbReference type="Gene3D" id="1.25.10.10">
    <property type="entry name" value="Leucine-rich Repeat Variant"/>
    <property type="match status" value="1"/>
</dbReference>
<comment type="function">
    <text evidence="5">Key component of the cytosolic iron-sulfur protein assembly (CIA) complex, a multiprotein complex that mediates the incorporation of iron-sulfur cluster into apoproteins specifically involved in DNA metabolism and genomic integrity. In the CIA complex, MMS19 acts as an adapter between early-acting CIA components and a subset of cellular target iron-sulfur proteins.</text>
</comment>
<dbReference type="Proteomes" id="UP000243975">
    <property type="component" value="Unassembled WGS sequence"/>
</dbReference>
<comment type="similarity">
    <text evidence="2 5">Belongs to the MET18/MMS19 family.</text>
</comment>
<evidence type="ECO:0000259" key="7">
    <source>
        <dbReference type="Pfam" id="PF14500"/>
    </source>
</evidence>
<evidence type="ECO:0000313" key="9">
    <source>
        <dbReference type="Proteomes" id="UP000243975"/>
    </source>
</evidence>
<dbReference type="Pfam" id="PF14500">
    <property type="entry name" value="MMS19_N"/>
    <property type="match status" value="1"/>
</dbReference>
<reference evidence="8 9" key="1">
    <citation type="journal article" date="2016" name="Sci. Rep.">
        <title>The genome sequence of the outbreeding globe artichoke constructed de novo incorporating a phase-aware low-pass sequencing strategy of F1 progeny.</title>
        <authorList>
            <person name="Scaglione D."/>
            <person name="Reyes-Chin-Wo S."/>
            <person name="Acquadro A."/>
            <person name="Froenicke L."/>
            <person name="Portis E."/>
            <person name="Beitel C."/>
            <person name="Tirone M."/>
            <person name="Mauro R."/>
            <person name="Lo Monaco A."/>
            <person name="Mauromicale G."/>
            <person name="Faccioli P."/>
            <person name="Cattivelli L."/>
            <person name="Rieseberg L."/>
            <person name="Michelmore R."/>
            <person name="Lanteri S."/>
        </authorList>
    </citation>
    <scope>NUCLEOTIDE SEQUENCE [LARGE SCALE GENOMIC DNA]</scope>
    <source>
        <strain evidence="8">2C</strain>
    </source>
</reference>
<dbReference type="GO" id="GO:0097361">
    <property type="term" value="C:cytosolic [4Fe-4S] assembly targeting complex"/>
    <property type="evidence" value="ECO:0007669"/>
    <property type="project" value="UniProtKB-UniRule"/>
</dbReference>
<proteinExistence type="inferred from homology"/>
<dbReference type="InterPro" id="IPR029240">
    <property type="entry name" value="MMS19_N"/>
</dbReference>
<evidence type="ECO:0000256" key="2">
    <source>
        <dbReference type="ARBA" id="ARBA00009340"/>
    </source>
</evidence>
<dbReference type="EMBL" id="LEKV01001857">
    <property type="protein sequence ID" value="KVI05926.1"/>
    <property type="molecule type" value="Genomic_DNA"/>
</dbReference>
<dbReference type="InterPro" id="IPR011989">
    <property type="entry name" value="ARM-like"/>
</dbReference>
<dbReference type="InterPro" id="IPR024687">
    <property type="entry name" value="MMS19_C"/>
</dbReference>
<dbReference type="GO" id="GO:0016226">
    <property type="term" value="P:iron-sulfur cluster assembly"/>
    <property type="evidence" value="ECO:0007669"/>
    <property type="project" value="UniProtKB-UniRule"/>
</dbReference>
<dbReference type="OMA" id="FSFMPEF"/>
<dbReference type="PANTHER" id="PTHR12891:SF0">
    <property type="entry name" value="MMS19 NUCLEOTIDE EXCISION REPAIR PROTEIN HOMOLOG"/>
    <property type="match status" value="1"/>
</dbReference>
<evidence type="ECO:0000259" key="6">
    <source>
        <dbReference type="Pfam" id="PF12460"/>
    </source>
</evidence>
<sequence length="1042" mass="115787">MRQNSQTYRNSKTLKTLGAIAVADLQSATIELPMADSTTTNCVKHIETYVDSSSSKSPAQQDASLDAIAKLLLNDIITLESLVREMEMYLTTTDNIIRARGILLLAELLTRISSKPLDNTTIHSLIGFFAEKLSDWRALRGALVGCLALMRRKGDTGAISSGDANGVAQSFMQNLQVQSLGQHDRKLCFEILECLIDCYPDTVMTMEDDFVYVICEAIDGEKDPQCLLLTFHLVEMLAQLYPDSSSSLASYAEDLFNILGSYFPIHFTHPKGEDDVKREELSRALMLAFGSTALFEPFAVPLLLEKLSSSLPSAKVESLKYLSYCTVKYGAHRMLEHLEALWSSLKDAVFTSGPSMLTVGSYLESYVGYQDNKIVAEALILLQKLIQQDNGVFLDLVLKDMDINMMLTSLLDNKNYDDITVPDKQRLNAVGRILYVSAAASIASCNAIFQSFFSSLVNGLGSTMQNPLGQEKDYVSEKPKFGYLYICVELLAACRTLVVGYDEPTSITYLANETWCSILHSFCSSLTSSLIKSLKEINQDDFNHTGVEIGSFIEKSHDSEKMPSFDVIVVERMVVLLSYDDSTMPLSLKVEAVSEIGRTSLKYMLKIVQELNKAISTSLHGSWLDGNSKPAEHAMLLLECYADKELLETTMNAMKHAVASCSEDSQSILLDKAFSILSSSTTFRVEEGLQLAEFSCRDKWIISLFDSVIIALHPKTHLKNTEGILQILMRSLPNGHVPSAHALGSLFNKMPLKENRFADMQYCSLEEAMDIIFNSYIWKSCDTSHPIRFVDDDDDGNEIGVSNLRLSNVNNGFVRVHAILGLAWMGKGLLMRGHEKVKDVIKFLLNCLVSNGHLPTSNGDSPEDCKDQETTHLMRAAADSFSIIMSDSEACLNKRLHATIRPLYKQRLFNMVMPILLSSVVKSDSPITRSMLHRALAHVISNSPLSAILGEANKLIPLLLDGLTILSEDVQNRDILVRETAIQCLTAMSELPHPRVLQALTKALDDPKRSVRQEAVKWPQAHLEVFIFESSWKNSSGVMQDT</sequence>
<comment type="caution">
    <text evidence="8">The sequence shown here is derived from an EMBL/GenBank/DDBJ whole genome shotgun (WGS) entry which is preliminary data.</text>
</comment>
<dbReference type="GO" id="GO:0005634">
    <property type="term" value="C:nucleus"/>
    <property type="evidence" value="ECO:0007669"/>
    <property type="project" value="UniProtKB-SubCell"/>
</dbReference>
<organism evidence="8 9">
    <name type="scientific">Cynara cardunculus var. scolymus</name>
    <name type="common">Globe artichoke</name>
    <name type="synonym">Cynara scolymus</name>
    <dbReference type="NCBI Taxonomy" id="59895"/>
    <lineage>
        <taxon>Eukaryota</taxon>
        <taxon>Viridiplantae</taxon>
        <taxon>Streptophyta</taxon>
        <taxon>Embryophyta</taxon>
        <taxon>Tracheophyta</taxon>
        <taxon>Spermatophyta</taxon>
        <taxon>Magnoliopsida</taxon>
        <taxon>eudicotyledons</taxon>
        <taxon>Gunneridae</taxon>
        <taxon>Pentapetalae</taxon>
        <taxon>asterids</taxon>
        <taxon>campanulids</taxon>
        <taxon>Asterales</taxon>
        <taxon>Asteraceae</taxon>
        <taxon>Carduoideae</taxon>
        <taxon>Cardueae</taxon>
        <taxon>Carduinae</taxon>
        <taxon>Cynara</taxon>
    </lineage>
</organism>
<dbReference type="GO" id="GO:0051604">
    <property type="term" value="P:protein maturation"/>
    <property type="evidence" value="ECO:0007669"/>
    <property type="project" value="UniProtKB-UniRule"/>
</dbReference>
<feature type="domain" description="MMS19 N-terminal" evidence="7">
    <location>
        <begin position="83"/>
        <end position="350"/>
    </location>
</feature>
<protein>
    <recommendedName>
        <fullName evidence="5">MMS19 nucleotide excision repair protein</fullName>
    </recommendedName>
</protein>
<dbReference type="Gramene" id="KVI05926">
    <property type="protein sequence ID" value="KVI05926"/>
    <property type="gene ID" value="Ccrd_015730"/>
</dbReference>
<dbReference type="PANTHER" id="PTHR12891">
    <property type="entry name" value="DNA REPAIR/TRANSCRIPTION PROTEIN MET18/MMS19"/>
    <property type="match status" value="1"/>
</dbReference>
<keyword evidence="4 5" id="KW-0539">Nucleus</keyword>
<dbReference type="SUPFAM" id="SSF48371">
    <property type="entry name" value="ARM repeat"/>
    <property type="match status" value="2"/>
</dbReference>
<dbReference type="InterPro" id="IPR016024">
    <property type="entry name" value="ARM-type_fold"/>
</dbReference>
<comment type="subcellular location">
    <subcellularLocation>
        <location evidence="1 5">Nucleus</location>
    </subcellularLocation>
</comment>
<dbReference type="STRING" id="59895.A0A124SGC2"/>
<evidence type="ECO:0000256" key="4">
    <source>
        <dbReference type="ARBA" id="ARBA00023242"/>
    </source>
</evidence>
<gene>
    <name evidence="8" type="ORF">Ccrd_015730</name>
</gene>
<evidence type="ECO:0000256" key="3">
    <source>
        <dbReference type="ARBA" id="ARBA00022737"/>
    </source>
</evidence>
<keyword evidence="3" id="KW-0677">Repeat</keyword>
<dbReference type="InterPro" id="IPR039920">
    <property type="entry name" value="MMS19"/>
</dbReference>
<evidence type="ECO:0000256" key="5">
    <source>
        <dbReference type="RuleBase" id="RU367072"/>
    </source>
</evidence>
<evidence type="ECO:0000256" key="1">
    <source>
        <dbReference type="ARBA" id="ARBA00004123"/>
    </source>
</evidence>
<feature type="domain" description="MMS19 C-terminal" evidence="6">
    <location>
        <begin position="634"/>
        <end position="998"/>
    </location>
</feature>
<evidence type="ECO:0000313" key="8">
    <source>
        <dbReference type="EMBL" id="KVI05926.1"/>
    </source>
</evidence>
<name>A0A124SGC2_CYNCS</name>
<dbReference type="AlphaFoldDB" id="A0A124SGC2"/>
<keyword evidence="5" id="KW-0227">DNA damage</keyword>